<accession>A0ABX1QMX2</accession>
<name>A0ABX1QMX2_9PROT</name>
<dbReference type="Pfam" id="PF13413">
    <property type="entry name" value="HTH_25"/>
    <property type="match status" value="1"/>
</dbReference>
<evidence type="ECO:0000256" key="2">
    <source>
        <dbReference type="SAM" id="Phobius"/>
    </source>
</evidence>
<proteinExistence type="predicted"/>
<dbReference type="RefSeq" id="WP_169116329.1">
    <property type="nucleotide sequence ID" value="NZ_JAAAUB010000015.1"/>
</dbReference>
<evidence type="ECO:0000259" key="3">
    <source>
        <dbReference type="Pfam" id="PF13464"/>
    </source>
</evidence>
<reference evidence="4 5" key="1">
    <citation type="journal article" date="2020" name="Curr. Microbiol.">
        <title>Tepidiphilus baoligensis sp. nov., a Novel Bacterium of the Family Hydrogenophilaceae Isolated from an Oil Reservoir.</title>
        <authorList>
            <person name="Zhang X."/>
            <person name="Wang G."/>
            <person name="Ma X."/>
            <person name="Yu J."/>
            <person name="You J."/>
            <person name="Xue Y."/>
            <person name="Ma Y."/>
        </authorList>
    </citation>
    <scope>NUCLEOTIDE SEQUENCE [LARGE SCALE GENOMIC DNA]</scope>
    <source>
        <strain evidence="4 5">B18-69</strain>
    </source>
</reference>
<dbReference type="InterPro" id="IPR025194">
    <property type="entry name" value="RodZ-like_C"/>
</dbReference>
<keyword evidence="2" id="KW-0472">Membrane</keyword>
<dbReference type="InterPro" id="IPR050400">
    <property type="entry name" value="Bact_Cytoskel_RodZ"/>
</dbReference>
<keyword evidence="5" id="KW-1185">Reference proteome</keyword>
<comment type="caution">
    <text evidence="4">The sequence shown here is derived from an EMBL/GenBank/DDBJ whole genome shotgun (WGS) entry which is preliminary data.</text>
</comment>
<feature type="region of interest" description="Disordered" evidence="1">
    <location>
        <begin position="175"/>
        <end position="218"/>
    </location>
</feature>
<dbReference type="Proteomes" id="UP000669605">
    <property type="component" value="Unassembled WGS sequence"/>
</dbReference>
<feature type="domain" description="Cytoskeleton protein RodZ-like C-terminal" evidence="3">
    <location>
        <begin position="221"/>
        <end position="291"/>
    </location>
</feature>
<protein>
    <submittedName>
        <fullName evidence="4">DUF4115 domain-containing protein</fullName>
    </submittedName>
</protein>
<dbReference type="PANTHER" id="PTHR34475:SF1">
    <property type="entry name" value="CYTOSKELETON PROTEIN RODZ"/>
    <property type="match status" value="1"/>
</dbReference>
<dbReference type="Gene3D" id="1.10.260.40">
    <property type="entry name" value="lambda repressor-like DNA-binding domains"/>
    <property type="match status" value="1"/>
</dbReference>
<dbReference type="Pfam" id="PF13464">
    <property type="entry name" value="RodZ_C"/>
    <property type="match status" value="1"/>
</dbReference>
<feature type="transmembrane region" description="Helical" evidence="2">
    <location>
        <begin position="107"/>
        <end position="127"/>
    </location>
</feature>
<gene>
    <name evidence="4" type="ORF">GV368_09290</name>
</gene>
<evidence type="ECO:0000313" key="5">
    <source>
        <dbReference type="Proteomes" id="UP000669605"/>
    </source>
</evidence>
<keyword evidence="2" id="KW-0812">Transmembrane</keyword>
<organism evidence="4 5">
    <name type="scientific">Tepidiphilus baoligensis</name>
    <dbReference type="NCBI Taxonomy" id="2698687"/>
    <lineage>
        <taxon>Bacteria</taxon>
        <taxon>Pseudomonadati</taxon>
        <taxon>Pseudomonadota</taxon>
        <taxon>Hydrogenophilia</taxon>
        <taxon>Hydrogenophilales</taxon>
        <taxon>Hydrogenophilaceae</taxon>
        <taxon>Tepidiphilus</taxon>
    </lineage>
</organism>
<dbReference type="InterPro" id="IPR010982">
    <property type="entry name" value="Lambda_DNA-bd_dom_sf"/>
</dbReference>
<dbReference type="EMBL" id="JAAAUB010000015">
    <property type="protein sequence ID" value="NMH17286.1"/>
    <property type="molecule type" value="Genomic_DNA"/>
</dbReference>
<keyword evidence="2" id="KW-1133">Transmembrane helix</keyword>
<evidence type="ECO:0000256" key="1">
    <source>
        <dbReference type="SAM" id="MobiDB-lite"/>
    </source>
</evidence>
<dbReference type="PANTHER" id="PTHR34475">
    <property type="match status" value="1"/>
</dbReference>
<sequence>MIEPREVGVLLARARMEQGRSVAEMAQQLKLLPRQITALEEGRFDELPGPVFVRGFVRNYARALGLDPEPLLASLEVKPSAEPVKLTLASNAEGEIRIRRSRPWRIVLRYVLPLFVLFLLVAVYFDWFRMPSPTRQETAVLLPPAVEAQDTTTDVLGSHSRSAVAEPFSLPAVSAASEDDSLDETTQSAPASDVSGPEKTLAEAPSVVSPENPPEPEPVLRFRAEGRSWVEVRDASGTVVFSRILDAGQEASLDGTPPFSLVVGNAAVVRVEFRGEPIEIKEVSKNGVGRIRLP</sequence>
<evidence type="ECO:0000313" key="4">
    <source>
        <dbReference type="EMBL" id="NMH17286.1"/>
    </source>
</evidence>